<sequence length="405" mass="46005">MDDDDFGGFEAAETFDGGNGETQTTSPAIPWAAFPTVSGVHLSPSSPEIVLDHDHSSAIGCLSSDAIISSPENTHAENSIVSQTIPKAQIQQSTHTHLDISLFPLGLTDEKSNGTIALVDDSEDPGANVSNIQLQQKISSLEIKLKVSEEEKQRIKQDVESLMEKHNVLEKGFLKEKEQEAISFQDRYKELQEKHKQELEDMRKAGHEALSIIVDEYKHQRLLEMLDTEKELLKEKIKEALIQQSQEQKEILEKCLEEERQRNKEALVSAAKLEKEAMKDAVLKVVEEERKISEKAHAEERELWKTEHAKDQEKVSQEIQKAIQEQRKISQETVKAAIIEEQKRSEKAVEEAVKRTRDELIEYIKEQKRLDQVIRQRSLSSLELFLSCAQKQLSALIATEPVDIE</sequence>
<dbReference type="PANTHER" id="PTHR35072:SF1">
    <property type="entry name" value="COILED-COIL DOMAIN-CONTAINING PROTEIN 91"/>
    <property type="match status" value="1"/>
</dbReference>
<dbReference type="GeneTree" id="ENSGT00390000015899"/>
<evidence type="ECO:0000313" key="3">
    <source>
        <dbReference type="Ensembl" id="ENSGGOP00000048013.1"/>
    </source>
</evidence>
<organism evidence="3 4">
    <name type="scientific">Gorilla gorilla gorilla</name>
    <name type="common">Western lowland gorilla</name>
    <dbReference type="NCBI Taxonomy" id="9595"/>
    <lineage>
        <taxon>Eukaryota</taxon>
        <taxon>Metazoa</taxon>
        <taxon>Chordata</taxon>
        <taxon>Craniata</taxon>
        <taxon>Vertebrata</taxon>
        <taxon>Euteleostomi</taxon>
        <taxon>Mammalia</taxon>
        <taxon>Eutheria</taxon>
        <taxon>Euarchontoglires</taxon>
        <taxon>Primates</taxon>
        <taxon>Haplorrhini</taxon>
        <taxon>Catarrhini</taxon>
        <taxon>Hominidae</taxon>
        <taxon>Gorilla</taxon>
    </lineage>
</organism>
<dbReference type="EMBL" id="CABD030084924">
    <property type="status" value="NOT_ANNOTATED_CDS"/>
    <property type="molecule type" value="Genomic_DNA"/>
</dbReference>
<name>A0A2I2ZL65_GORGO</name>
<dbReference type="InterPro" id="IPR034592">
    <property type="entry name" value="CCDC91"/>
</dbReference>
<dbReference type="EMBL" id="CABD030084926">
    <property type="status" value="NOT_ANNOTATED_CDS"/>
    <property type="molecule type" value="Genomic_DNA"/>
</dbReference>
<dbReference type="AlphaFoldDB" id="A0A2I2ZL65"/>
<feature type="coiled-coil region" evidence="1">
    <location>
        <begin position="131"/>
        <end position="276"/>
    </location>
</feature>
<keyword evidence="1" id="KW-0175">Coiled coil</keyword>
<feature type="region of interest" description="Disordered" evidence="2">
    <location>
        <begin position="1"/>
        <end position="27"/>
    </location>
</feature>
<accession>A0A2I2ZL65</accession>
<reference evidence="3 4" key="2">
    <citation type="journal article" date="2012" name="Nature">
        <title>Insights into hominid evolution from the gorilla genome sequence.</title>
        <authorList>
            <person name="Scally A."/>
            <person name="Dutheil J.Y."/>
            <person name="Hillier L.W."/>
            <person name="Jordan G.E."/>
            <person name="Goodhead I."/>
            <person name="Herrero J."/>
            <person name="Hobolth A."/>
            <person name="Lappalainen T."/>
            <person name="Mailund T."/>
            <person name="Marques-Bonet T."/>
            <person name="McCarthy S."/>
            <person name="Montgomery S.H."/>
            <person name="Schwalie P.C."/>
            <person name="Tang Y.A."/>
            <person name="Ward M.C."/>
            <person name="Xue Y."/>
            <person name="Yngvadottir B."/>
            <person name="Alkan C."/>
            <person name="Andersen L.N."/>
            <person name="Ayub Q."/>
            <person name="Ball E.V."/>
            <person name="Beal K."/>
            <person name="Bradley B.J."/>
            <person name="Chen Y."/>
            <person name="Clee C.M."/>
            <person name="Fitzgerald S."/>
            <person name="Graves T.A."/>
            <person name="Gu Y."/>
            <person name="Heath P."/>
            <person name="Heger A."/>
            <person name="Karakoc E."/>
            <person name="Kolb-Kokocinski A."/>
            <person name="Laird G.K."/>
            <person name="Lunter G."/>
            <person name="Meader S."/>
            <person name="Mort M."/>
            <person name="Mullikin J.C."/>
            <person name="Munch K."/>
            <person name="O'Connor T.D."/>
            <person name="Phillips A.D."/>
            <person name="Prado-Martinez J."/>
            <person name="Rogers A.S."/>
            <person name="Sajjadian S."/>
            <person name="Schmidt D."/>
            <person name="Shaw K."/>
            <person name="Simpson J.T."/>
            <person name="Stenson P.D."/>
            <person name="Turner D.J."/>
            <person name="Vigilant L."/>
            <person name="Vilella A.J."/>
            <person name="Whitener W."/>
            <person name="Zhu B."/>
            <person name="Cooper D.N."/>
            <person name="de Jong P."/>
            <person name="Dermitzakis E.T."/>
            <person name="Eichler E.E."/>
            <person name="Flicek P."/>
            <person name="Goldman N."/>
            <person name="Mundy N.I."/>
            <person name="Ning Z."/>
            <person name="Odom D.T."/>
            <person name="Ponting C.P."/>
            <person name="Quail M.A."/>
            <person name="Ryder O.A."/>
            <person name="Searle S.M."/>
            <person name="Warren W.C."/>
            <person name="Wilson R.K."/>
            <person name="Schierup M.H."/>
            <person name="Rogers J."/>
            <person name="Tyler-Smith C."/>
            <person name="Durbin R."/>
        </authorList>
    </citation>
    <scope>NUCLEOTIDE SEQUENCE [LARGE SCALE GENOMIC DNA]</scope>
</reference>
<protein>
    <submittedName>
        <fullName evidence="3">Coiled-coil domain containing 91</fullName>
    </submittedName>
</protein>
<evidence type="ECO:0000256" key="2">
    <source>
        <dbReference type="SAM" id="MobiDB-lite"/>
    </source>
</evidence>
<dbReference type="EMBL" id="CABD030084927">
    <property type="status" value="NOT_ANNOTATED_CDS"/>
    <property type="molecule type" value="Genomic_DNA"/>
</dbReference>
<dbReference type="Bgee" id="ENSGGOG00000000071">
    <property type="expression patterns" value="Expressed in testis and 6 other cell types or tissues"/>
</dbReference>
<dbReference type="Proteomes" id="UP000001519">
    <property type="component" value="Chromosome 12"/>
</dbReference>
<evidence type="ECO:0000313" key="4">
    <source>
        <dbReference type="Proteomes" id="UP000001519"/>
    </source>
</evidence>
<feature type="coiled-coil region" evidence="1">
    <location>
        <begin position="312"/>
        <end position="359"/>
    </location>
</feature>
<dbReference type="PANTHER" id="PTHR35072">
    <property type="entry name" value="COILED-COIL DOMAIN-CONTAINING PROTEIN 91"/>
    <property type="match status" value="1"/>
</dbReference>
<dbReference type="EMBL" id="CABD030084925">
    <property type="status" value="NOT_ANNOTATED_CDS"/>
    <property type="molecule type" value="Genomic_DNA"/>
</dbReference>
<gene>
    <name evidence="3" type="primary">CCDC91</name>
</gene>
<proteinExistence type="predicted"/>
<reference evidence="4" key="1">
    <citation type="submission" date="2011-05" db="EMBL/GenBank/DDBJ databases">
        <title>Insights into the evolution of the great apes provided by the gorilla genome.</title>
        <authorList>
            <person name="Scally A."/>
        </authorList>
    </citation>
    <scope>NUCLEOTIDE SEQUENCE [LARGE SCALE GENOMIC DNA]</scope>
</reference>
<dbReference type="EMBL" id="CABD030084928">
    <property type="status" value="NOT_ANNOTATED_CDS"/>
    <property type="molecule type" value="Genomic_DNA"/>
</dbReference>
<keyword evidence="4" id="KW-1185">Reference proteome</keyword>
<dbReference type="EMBL" id="CABD030084929">
    <property type="status" value="NOT_ANNOTATED_CDS"/>
    <property type="molecule type" value="Genomic_DNA"/>
</dbReference>
<reference evidence="3" key="4">
    <citation type="submission" date="2025-09" db="UniProtKB">
        <authorList>
            <consortium name="Ensembl"/>
        </authorList>
    </citation>
    <scope>IDENTIFICATION</scope>
</reference>
<evidence type="ECO:0000256" key="1">
    <source>
        <dbReference type="SAM" id="Coils"/>
    </source>
</evidence>
<dbReference type="Ensembl" id="ENSGGOT00000056616.1">
    <property type="protein sequence ID" value="ENSGGOP00000048013.1"/>
    <property type="gene ID" value="ENSGGOG00000000071.4"/>
</dbReference>
<dbReference type="EMBL" id="CABD030084923">
    <property type="status" value="NOT_ANNOTATED_CDS"/>
    <property type="molecule type" value="Genomic_DNA"/>
</dbReference>
<reference evidence="3" key="3">
    <citation type="submission" date="2025-08" db="UniProtKB">
        <authorList>
            <consortium name="Ensembl"/>
        </authorList>
    </citation>
    <scope>IDENTIFICATION</scope>
</reference>
<dbReference type="EMBL" id="CABD030084930">
    <property type="status" value="NOT_ANNOTATED_CDS"/>
    <property type="molecule type" value="Genomic_DNA"/>
</dbReference>
<dbReference type="GO" id="GO:0048193">
    <property type="term" value="P:Golgi vesicle transport"/>
    <property type="evidence" value="ECO:0007669"/>
    <property type="project" value="InterPro"/>
</dbReference>